<organism evidence="7 8">
    <name type="scientific">Candidatus Defluviicoccus seviourii</name>
    <dbReference type="NCBI Taxonomy" id="2565273"/>
    <lineage>
        <taxon>Bacteria</taxon>
        <taxon>Pseudomonadati</taxon>
        <taxon>Pseudomonadota</taxon>
        <taxon>Alphaproteobacteria</taxon>
        <taxon>Rhodospirillales</taxon>
        <taxon>Rhodospirillaceae</taxon>
        <taxon>Defluviicoccus</taxon>
    </lineage>
</organism>
<keyword evidence="8" id="KW-1185">Reference proteome</keyword>
<dbReference type="Gene3D" id="3.90.25.10">
    <property type="entry name" value="UDP-galactose 4-epimerase, domain 1"/>
    <property type="match status" value="1"/>
</dbReference>
<evidence type="ECO:0000313" key="7">
    <source>
        <dbReference type="EMBL" id="VUX47254.1"/>
    </source>
</evidence>
<dbReference type="GO" id="GO:0033499">
    <property type="term" value="P:galactose catabolic process via UDP-galactose, Leloir pathway"/>
    <property type="evidence" value="ECO:0007669"/>
    <property type="project" value="TreeGrafter"/>
</dbReference>
<evidence type="ECO:0000256" key="2">
    <source>
        <dbReference type="ARBA" id="ARBA00007637"/>
    </source>
</evidence>
<comment type="similarity">
    <text evidence="2">Belongs to the NAD(P)-dependent epimerase/dehydratase family.</text>
</comment>
<dbReference type="InterPro" id="IPR036291">
    <property type="entry name" value="NAD(P)-bd_dom_sf"/>
</dbReference>
<protein>
    <recommendedName>
        <fullName evidence="3">UDP-glucose 4-epimerase</fullName>
    </recommendedName>
    <alternativeName>
        <fullName evidence="5">Galactowaldenase</fullName>
    </alternativeName>
    <alternativeName>
        <fullName evidence="4">UDP-galactose 4-epimerase</fullName>
    </alternativeName>
</protein>
<sequence length="329" mass="34442">MSKTVLVTGGTSHLGSHIAAALKERGHCPVIFDDLAASGGAAAVDGVAVVNGTLGDRAALHAVFAAHRFDGVIYAPAAETSDRRAAGFGRIGDPVAAMIGLIGTACEHDVRRFILSADGAIFGHPCRLPIDEDEAIETTTSAGEANHLIEELLARAQALHGLAWTCLRYGAAVGFHPGRFAGMAFEPETGLVARALAVAEGRRLYVDIPGTSYPTADGTLVRDYIHVCDLAAAHVSALEALESGSHRFNVSLDRGYSVHEVLGTVRRMTGATIPARAAAAVAGEPPAIVLTAARIRRELGWVPQYPDLESIVGTAWTARDQHPRRAAVA</sequence>
<name>A0A564WI65_9PROT</name>
<proteinExistence type="inferred from homology"/>
<dbReference type="AlphaFoldDB" id="A0A564WI65"/>
<keyword evidence="7" id="KW-0413">Isomerase</keyword>
<evidence type="ECO:0000256" key="4">
    <source>
        <dbReference type="ARBA" id="ARBA00031367"/>
    </source>
</evidence>
<dbReference type="InterPro" id="IPR001509">
    <property type="entry name" value="Epimerase_deHydtase"/>
</dbReference>
<accession>A0A564WI65</accession>
<reference evidence="7" key="1">
    <citation type="submission" date="2018-11" db="EMBL/GenBank/DDBJ databases">
        <authorList>
            <person name="Onetto C."/>
        </authorList>
    </citation>
    <scope>NUCLEOTIDE SEQUENCE [LARGE SCALE GENOMIC DNA]</scope>
</reference>
<feature type="domain" description="NAD-dependent epimerase/dehydratase" evidence="6">
    <location>
        <begin position="5"/>
        <end position="250"/>
    </location>
</feature>
<evidence type="ECO:0000259" key="6">
    <source>
        <dbReference type="Pfam" id="PF01370"/>
    </source>
</evidence>
<evidence type="ECO:0000256" key="3">
    <source>
        <dbReference type="ARBA" id="ARBA00018569"/>
    </source>
</evidence>
<dbReference type="GO" id="GO:0016853">
    <property type="term" value="F:isomerase activity"/>
    <property type="evidence" value="ECO:0007669"/>
    <property type="project" value="UniProtKB-KW"/>
</dbReference>
<dbReference type="EMBL" id="UXAT02000034">
    <property type="protein sequence ID" value="VUX47254.1"/>
    <property type="molecule type" value="Genomic_DNA"/>
</dbReference>
<evidence type="ECO:0000256" key="5">
    <source>
        <dbReference type="ARBA" id="ARBA00033067"/>
    </source>
</evidence>
<dbReference type="Gene3D" id="3.40.50.720">
    <property type="entry name" value="NAD(P)-binding Rossmann-like Domain"/>
    <property type="match status" value="1"/>
</dbReference>
<evidence type="ECO:0000256" key="1">
    <source>
        <dbReference type="ARBA" id="ARBA00004947"/>
    </source>
</evidence>
<evidence type="ECO:0000313" key="8">
    <source>
        <dbReference type="Proteomes" id="UP000326641"/>
    </source>
</evidence>
<dbReference type="SUPFAM" id="SSF51735">
    <property type="entry name" value="NAD(P)-binding Rossmann-fold domains"/>
    <property type="match status" value="1"/>
</dbReference>
<comment type="caution">
    <text evidence="7">The sequence shown here is derived from an EMBL/GenBank/DDBJ whole genome shotgun (WGS) entry which is preliminary data.</text>
</comment>
<gene>
    <name evidence="7" type="primary">galE</name>
    <name evidence="7" type="ORF">DF3PA_40130</name>
</gene>
<dbReference type="PANTHER" id="PTHR43725:SF53">
    <property type="entry name" value="UDP-ARABINOSE 4-EPIMERASE 1"/>
    <property type="match status" value="1"/>
</dbReference>
<dbReference type="Pfam" id="PF01370">
    <property type="entry name" value="Epimerase"/>
    <property type="match status" value="1"/>
</dbReference>
<comment type="pathway">
    <text evidence="1">Carbohydrate metabolism; galactose metabolism.</text>
</comment>
<dbReference type="PANTHER" id="PTHR43725">
    <property type="entry name" value="UDP-GLUCOSE 4-EPIMERASE"/>
    <property type="match status" value="1"/>
</dbReference>
<dbReference type="Proteomes" id="UP000326641">
    <property type="component" value="Unassembled WGS sequence"/>
</dbReference>